<protein>
    <submittedName>
        <fullName evidence="2">Uncharacterized protein</fullName>
    </submittedName>
</protein>
<evidence type="ECO:0000256" key="1">
    <source>
        <dbReference type="SAM" id="MobiDB-lite"/>
    </source>
</evidence>
<dbReference type="Proteomes" id="UP000324629">
    <property type="component" value="Unassembled WGS sequence"/>
</dbReference>
<reference evidence="2 3" key="1">
    <citation type="journal article" date="2019" name="Gigascience">
        <title>Whole-genome sequence of the oriental lung fluke Paragonimus westermani.</title>
        <authorList>
            <person name="Oey H."/>
            <person name="Zakrzewski M."/>
            <person name="Narain K."/>
            <person name="Devi K.R."/>
            <person name="Agatsuma T."/>
            <person name="Nawaratna S."/>
            <person name="Gobert G.N."/>
            <person name="Jones M.K."/>
            <person name="Ragan M.A."/>
            <person name="McManus D.P."/>
            <person name="Krause L."/>
        </authorList>
    </citation>
    <scope>NUCLEOTIDE SEQUENCE [LARGE SCALE GENOMIC DNA]</scope>
    <source>
        <strain evidence="2 3">IND2009</strain>
    </source>
</reference>
<feature type="compositionally biased region" description="Basic and acidic residues" evidence="1">
    <location>
        <begin position="92"/>
        <end position="103"/>
    </location>
</feature>
<keyword evidence="3" id="KW-1185">Reference proteome</keyword>
<sequence length="1118" mass="123377">MCLPKLHHHTFRLNNTNTEDSVSAQKGADRQSQGDRKRRTRLGKTTRRSHELPVKGKHKNAHSVDVLAASRSILQRFRERAVEVLRIHSKSEKSVNRDQKATENEFQATSNNSADSDPATTQSCPAIPTRKPCLHMKFTNWKKWSIGPKTLKNPSISTTEPSEERLNASNKLAYVNSLEPSVNALDSLQETDINYVQLSSLQDQMKLNLYDPSEHSNLSPRYEDSGLASVGTVLSDSSEDFKPMDPQMHPLKRNFGTVDENQARFRLSAQHLVNSVDQYSSHPSIASESIWDEEVQESLVSRRIVYLEYPDSSKNNPLAEFSQNEQNSHALPSELFHILHTSPGVISDSNEPPLYHELQKEGDGLLFSHEVTGVGKNEKYISKPGLNITFGNKADLGGDLMFITPGNYETIIAHNVSESQTIISEVKESSVLKFSESKMTDTLYGSPETTETGPHSSPARELGVSLLFCYGSSQQHQGDDNSKLDKSSLYTNKQILETGRVHDFEDVINHVKCAASTETVCQSLCTEKIKLDHLIKPEEFVVGSVTKLDSDTNCKVSETHSGGGIQITTEFLADGTVDVPQRSDDMLQSSLHLNKAETQVCKVQLSSAVTQNFEGTFSEGKFSAGNSLEDLDRFAKASSSSSNRGTLNGQDEQTAVMVVAGLQKEDFIPVAGRLNACDHQQCKPELLLTQFPRLTSAEDQDIFEMTPIGVNESCCENEGFIFEGVERQTDTATQLFQLTSDHIDLVTWCWQLNTGSQPTDRAQDIRLEHALVEHRNLRSSGMDVTDQVQIWATSDYNSSYRSFPNSDSKHNTEEEPDAVTVALVPCLSQQQQCGSTEYLNCGQSSTVNLLSTTWEPLEDSDVFNPTIEPSISCNKSNKTESPGTNKLSYTEEINGGLVYLETTPASEIDICGDNVETTTLATAKYVSATVNPIPCETHMLQVHSSSQDGNITQLNVSELEGPSAICLSSGDGIFCASFNQTWNATEEAENRKAEGNNTKYLEVRVADHSRKAVIHGVWLKKHSTESLNVRRKLDNSQSECVLHTSILPQSASEYQDKGLAAMQSKTDSSVSSSQPDKLHTSVNCGSSVSRPLSGQLGQGRQITGNEVSSTHFFHLVEV</sequence>
<dbReference type="AlphaFoldDB" id="A0A5J4P0U0"/>
<feature type="compositionally biased region" description="Basic residues" evidence="1">
    <location>
        <begin position="36"/>
        <end position="47"/>
    </location>
</feature>
<dbReference type="EMBL" id="QNGE01000181">
    <property type="protein sequence ID" value="KAA3681536.1"/>
    <property type="molecule type" value="Genomic_DNA"/>
</dbReference>
<comment type="caution">
    <text evidence="2">The sequence shown here is derived from an EMBL/GenBank/DDBJ whole genome shotgun (WGS) entry which is preliminary data.</text>
</comment>
<feature type="compositionally biased region" description="Polar residues" evidence="1">
    <location>
        <begin position="13"/>
        <end position="24"/>
    </location>
</feature>
<feature type="compositionally biased region" description="Polar residues" evidence="1">
    <location>
        <begin position="1080"/>
        <end position="1092"/>
    </location>
</feature>
<feature type="region of interest" description="Disordered" evidence="1">
    <location>
        <begin position="13"/>
        <end position="62"/>
    </location>
</feature>
<evidence type="ECO:0000313" key="3">
    <source>
        <dbReference type="Proteomes" id="UP000324629"/>
    </source>
</evidence>
<feature type="compositionally biased region" description="Polar residues" evidence="1">
    <location>
        <begin position="104"/>
        <end position="124"/>
    </location>
</feature>
<accession>A0A5J4P0U0</accession>
<feature type="region of interest" description="Disordered" evidence="1">
    <location>
        <begin position="92"/>
        <end position="128"/>
    </location>
</feature>
<feature type="region of interest" description="Disordered" evidence="1">
    <location>
        <begin position="1057"/>
        <end position="1101"/>
    </location>
</feature>
<name>A0A5J4P0U0_9TREM</name>
<proteinExistence type="predicted"/>
<organism evidence="2 3">
    <name type="scientific">Paragonimus westermani</name>
    <dbReference type="NCBI Taxonomy" id="34504"/>
    <lineage>
        <taxon>Eukaryota</taxon>
        <taxon>Metazoa</taxon>
        <taxon>Spiralia</taxon>
        <taxon>Lophotrochozoa</taxon>
        <taxon>Platyhelminthes</taxon>
        <taxon>Trematoda</taxon>
        <taxon>Digenea</taxon>
        <taxon>Plagiorchiida</taxon>
        <taxon>Troglotremata</taxon>
        <taxon>Troglotrematidae</taxon>
        <taxon>Paragonimus</taxon>
    </lineage>
</organism>
<gene>
    <name evidence="2" type="ORF">DEA37_0008785</name>
</gene>
<evidence type="ECO:0000313" key="2">
    <source>
        <dbReference type="EMBL" id="KAA3681536.1"/>
    </source>
</evidence>